<dbReference type="Proteomes" id="UP000711488">
    <property type="component" value="Unassembled WGS sequence"/>
</dbReference>
<dbReference type="PANTHER" id="PTHR23409">
    <property type="entry name" value="RIBONUCLEOSIDE-DIPHOSPHATE REDUCTASE SMALL CHAIN"/>
    <property type="match status" value="1"/>
</dbReference>
<feature type="non-terminal residue" evidence="1">
    <location>
        <position position="84"/>
    </location>
</feature>
<dbReference type="InterPro" id="IPR009078">
    <property type="entry name" value="Ferritin-like_SF"/>
</dbReference>
<evidence type="ECO:0000313" key="1">
    <source>
        <dbReference type="EMBL" id="KAA0187096.1"/>
    </source>
</evidence>
<reference evidence="1" key="3">
    <citation type="submission" date="2019-06" db="EMBL/GenBank/DDBJ databases">
        <authorList>
            <person name="Poynton C."/>
            <person name="Hasenbein S."/>
            <person name="Benoit J.B."/>
            <person name="Sepulveda M.S."/>
            <person name="Poelchau M.F."/>
            <person name="Murali S.C."/>
            <person name="Chen S."/>
            <person name="Glastad K.M."/>
            <person name="Werren J.H."/>
            <person name="Vineis J.H."/>
            <person name="Bowen J.L."/>
            <person name="Friedrich M."/>
            <person name="Jones J."/>
            <person name="Robertson H.M."/>
            <person name="Feyereisen R."/>
            <person name="Mechler-Hickson A."/>
            <person name="Mathers N."/>
            <person name="Lee C.E."/>
            <person name="Colbourne J.K."/>
            <person name="Biales A."/>
            <person name="Johnston J.S."/>
            <person name="Wellborn G.A."/>
            <person name="Rosendale A.J."/>
            <person name="Cridge A.G."/>
            <person name="Munoz-Torres M.C."/>
            <person name="Bain P.A."/>
            <person name="Manny A.R."/>
            <person name="Major K.M."/>
            <person name="Lambert F.N."/>
            <person name="Vulpe C.D."/>
            <person name="Tuck P."/>
            <person name="Blalock B.J."/>
            <person name="Lin Y.-Y."/>
            <person name="Smith M.E."/>
            <person name="Ochoa-Acuna H."/>
            <person name="Chen M.-J.M."/>
            <person name="Childers C.P."/>
            <person name="Qu J."/>
            <person name="Dugan S."/>
            <person name="Lee S.L."/>
            <person name="Chao H."/>
            <person name="Dinh H."/>
            <person name="Han Y."/>
            <person name="Doddapaneni H."/>
            <person name="Worley K.C."/>
            <person name="Muzny D.M."/>
            <person name="Gibbs R.A."/>
            <person name="Richards S."/>
        </authorList>
    </citation>
    <scope>NUCLEOTIDE SEQUENCE</scope>
    <source>
        <strain evidence="1">HAZT.00-mixed</strain>
        <tissue evidence="1">Whole organism</tissue>
    </source>
</reference>
<dbReference type="OrthoDB" id="10248373at2759"/>
<dbReference type="Gene3D" id="1.10.620.20">
    <property type="entry name" value="Ribonucleotide Reductase, subunit A"/>
    <property type="match status" value="1"/>
</dbReference>
<protein>
    <submittedName>
        <fullName evidence="1">Uncharacterized protein</fullName>
    </submittedName>
</protein>
<sequence length="84" mass="9858">MMVVSIIREAVAIEQEFLTEALPCALIGMNCDLMKQYIEFVADHLLVELKCEKIYRVENPFDFMEMISMPGKTNFFERRVGEYQ</sequence>
<dbReference type="AlphaFoldDB" id="A0A6A0GU27"/>
<dbReference type="Pfam" id="PF00268">
    <property type="entry name" value="Ribonuc_red_sm"/>
    <property type="match status" value="1"/>
</dbReference>
<name>A0A6A0GU27_HYAAZ</name>
<dbReference type="EMBL" id="JQDR03015145">
    <property type="protein sequence ID" value="KAA0187096.1"/>
    <property type="molecule type" value="Genomic_DNA"/>
</dbReference>
<gene>
    <name evidence="1" type="ORF">HAZT_HAZT007599</name>
</gene>
<organism evidence="1">
    <name type="scientific">Hyalella azteca</name>
    <name type="common">Amphipod</name>
    <dbReference type="NCBI Taxonomy" id="294128"/>
    <lineage>
        <taxon>Eukaryota</taxon>
        <taxon>Metazoa</taxon>
        <taxon>Ecdysozoa</taxon>
        <taxon>Arthropoda</taxon>
        <taxon>Crustacea</taxon>
        <taxon>Multicrustacea</taxon>
        <taxon>Malacostraca</taxon>
        <taxon>Eumalacostraca</taxon>
        <taxon>Peracarida</taxon>
        <taxon>Amphipoda</taxon>
        <taxon>Senticaudata</taxon>
        <taxon>Talitrida</taxon>
        <taxon>Talitroidea</taxon>
        <taxon>Hyalellidae</taxon>
        <taxon>Hyalella</taxon>
    </lineage>
</organism>
<comment type="caution">
    <text evidence="1">The sequence shown here is derived from an EMBL/GenBank/DDBJ whole genome shotgun (WGS) entry which is preliminary data.</text>
</comment>
<dbReference type="PANTHER" id="PTHR23409:SF18">
    <property type="entry name" value="RIBONUCLEOSIDE-DIPHOSPHATE REDUCTASE SUBUNIT M2"/>
    <property type="match status" value="1"/>
</dbReference>
<reference evidence="1" key="2">
    <citation type="journal article" date="2018" name="Environ. Sci. Technol.">
        <title>The Toxicogenome of Hyalella azteca: A Model for Sediment Ecotoxicology and Evolutionary Toxicology.</title>
        <authorList>
            <person name="Poynton H.C."/>
            <person name="Hasenbein S."/>
            <person name="Benoit J.B."/>
            <person name="Sepulveda M.S."/>
            <person name="Poelchau M.F."/>
            <person name="Hughes D.S.T."/>
            <person name="Murali S.C."/>
            <person name="Chen S."/>
            <person name="Glastad K.M."/>
            <person name="Goodisman M.A.D."/>
            <person name="Werren J.H."/>
            <person name="Vineis J.H."/>
            <person name="Bowen J.L."/>
            <person name="Friedrich M."/>
            <person name="Jones J."/>
            <person name="Robertson H.M."/>
            <person name="Feyereisen R."/>
            <person name="Mechler-Hickson A."/>
            <person name="Mathers N."/>
            <person name="Lee C.E."/>
            <person name="Colbourne J.K."/>
            <person name="Biales A."/>
            <person name="Johnston J.S."/>
            <person name="Wellborn G.A."/>
            <person name="Rosendale A.J."/>
            <person name="Cridge A.G."/>
            <person name="Munoz-Torres M.C."/>
            <person name="Bain P.A."/>
            <person name="Manny A.R."/>
            <person name="Major K.M."/>
            <person name="Lambert F.N."/>
            <person name="Vulpe C.D."/>
            <person name="Tuck P."/>
            <person name="Blalock B.J."/>
            <person name="Lin Y.Y."/>
            <person name="Smith M.E."/>
            <person name="Ochoa-Acuna H."/>
            <person name="Chen M.M."/>
            <person name="Childers C.P."/>
            <person name="Qu J."/>
            <person name="Dugan S."/>
            <person name="Lee S.L."/>
            <person name="Chao H."/>
            <person name="Dinh H."/>
            <person name="Han Y."/>
            <person name="Doddapaneni H."/>
            <person name="Worley K.C."/>
            <person name="Muzny D.M."/>
            <person name="Gibbs R.A."/>
            <person name="Richards S."/>
        </authorList>
    </citation>
    <scope>NUCLEOTIDE SEQUENCE</scope>
    <source>
        <strain evidence="1">HAZT.00-mixed</strain>
        <tissue evidence="1">Whole organism</tissue>
    </source>
</reference>
<reference evidence="1" key="1">
    <citation type="submission" date="2014-08" db="EMBL/GenBank/DDBJ databases">
        <authorList>
            <person name="Murali S."/>
            <person name="Richards S."/>
            <person name="Bandaranaike D."/>
            <person name="Bellair M."/>
            <person name="Blankenburg K."/>
            <person name="Chao H."/>
            <person name="Dinh H."/>
            <person name="Doddapaneni H."/>
            <person name="Dugan-Rocha S."/>
            <person name="Elkadiri S."/>
            <person name="Gnanaolivu R."/>
            <person name="Hughes D."/>
            <person name="Lee S."/>
            <person name="Li M."/>
            <person name="Ming W."/>
            <person name="Munidasa M."/>
            <person name="Muniz J."/>
            <person name="Nguyen L."/>
            <person name="Osuji N."/>
            <person name="Pu L.-L."/>
            <person name="Puazo M."/>
            <person name="Skinner E."/>
            <person name="Qu C."/>
            <person name="Quiroz J."/>
            <person name="Raj R."/>
            <person name="Weissenberger G."/>
            <person name="Xin Y."/>
            <person name="Zou X."/>
            <person name="Han Y."/>
            <person name="Worley K."/>
            <person name="Muzny D."/>
            <person name="Gibbs R."/>
        </authorList>
    </citation>
    <scope>NUCLEOTIDE SEQUENCE</scope>
    <source>
        <strain evidence="1">HAZT.00-mixed</strain>
        <tissue evidence="1">Whole organism</tissue>
    </source>
</reference>
<dbReference type="GO" id="GO:0016491">
    <property type="term" value="F:oxidoreductase activity"/>
    <property type="evidence" value="ECO:0007669"/>
    <property type="project" value="InterPro"/>
</dbReference>
<dbReference type="SUPFAM" id="SSF47240">
    <property type="entry name" value="Ferritin-like"/>
    <property type="match status" value="1"/>
</dbReference>
<proteinExistence type="predicted"/>
<accession>A0A6A0GU27</accession>
<dbReference type="InterPro" id="IPR012348">
    <property type="entry name" value="RNR-like"/>
</dbReference>
<dbReference type="GO" id="GO:0009263">
    <property type="term" value="P:deoxyribonucleotide biosynthetic process"/>
    <property type="evidence" value="ECO:0007669"/>
    <property type="project" value="InterPro"/>
</dbReference>
<dbReference type="InterPro" id="IPR000358">
    <property type="entry name" value="RNR_small_fam"/>
</dbReference>